<dbReference type="InterPro" id="IPR001214">
    <property type="entry name" value="SET_dom"/>
</dbReference>
<comment type="caution">
    <text evidence="2">The sequence shown here is derived from an EMBL/GenBank/DDBJ whole genome shotgun (WGS) entry which is preliminary data.</text>
</comment>
<dbReference type="InterPro" id="IPR050600">
    <property type="entry name" value="SETD3_SETD6_MTase"/>
</dbReference>
<dbReference type="CDD" id="cd10527">
    <property type="entry name" value="SET_LSMT"/>
    <property type="match status" value="1"/>
</dbReference>
<dbReference type="InterPro" id="IPR046341">
    <property type="entry name" value="SET_dom_sf"/>
</dbReference>
<evidence type="ECO:0000313" key="2">
    <source>
        <dbReference type="EMBL" id="CAJ1909863.1"/>
    </source>
</evidence>
<dbReference type="AlphaFoldDB" id="A0AAD2FC18"/>
<dbReference type="GO" id="GO:0016279">
    <property type="term" value="F:protein-lysine N-methyltransferase activity"/>
    <property type="evidence" value="ECO:0007669"/>
    <property type="project" value="TreeGrafter"/>
</dbReference>
<dbReference type="SUPFAM" id="SSF82199">
    <property type="entry name" value="SET domain"/>
    <property type="match status" value="1"/>
</dbReference>
<keyword evidence="3" id="KW-1185">Reference proteome</keyword>
<feature type="domain" description="SET" evidence="1">
    <location>
        <begin position="163"/>
        <end position="299"/>
    </location>
</feature>
<dbReference type="Gene3D" id="3.90.1410.10">
    <property type="entry name" value="set domain protein methyltransferase, domain 1"/>
    <property type="match status" value="1"/>
</dbReference>
<evidence type="ECO:0000259" key="1">
    <source>
        <dbReference type="PROSITE" id="PS50280"/>
    </source>
</evidence>
<accession>A0AAD2FC18</accession>
<proteinExistence type="predicted"/>
<dbReference type="Pfam" id="PF00856">
    <property type="entry name" value="SET"/>
    <property type="match status" value="1"/>
</dbReference>
<reference evidence="2" key="1">
    <citation type="submission" date="2023-08" db="EMBL/GenBank/DDBJ databases">
        <authorList>
            <person name="Audoor S."/>
            <person name="Bilcke G."/>
        </authorList>
    </citation>
    <scope>NUCLEOTIDE SEQUENCE</scope>
</reference>
<protein>
    <recommendedName>
        <fullName evidence="1">SET domain-containing protein</fullName>
    </recommendedName>
</protein>
<dbReference type="EMBL" id="CAKOGP040000001">
    <property type="protein sequence ID" value="CAJ1909863.1"/>
    <property type="molecule type" value="Genomic_DNA"/>
</dbReference>
<evidence type="ECO:0000313" key="3">
    <source>
        <dbReference type="Proteomes" id="UP001295423"/>
    </source>
</evidence>
<name>A0AAD2FC18_9STRA</name>
<dbReference type="PANTHER" id="PTHR13271">
    <property type="entry name" value="UNCHARACTERIZED PUTATIVE METHYLTRANSFERASE"/>
    <property type="match status" value="1"/>
</dbReference>
<organism evidence="2 3">
    <name type="scientific">Cylindrotheca closterium</name>
    <dbReference type="NCBI Taxonomy" id="2856"/>
    <lineage>
        <taxon>Eukaryota</taxon>
        <taxon>Sar</taxon>
        <taxon>Stramenopiles</taxon>
        <taxon>Ochrophyta</taxon>
        <taxon>Bacillariophyta</taxon>
        <taxon>Bacillariophyceae</taxon>
        <taxon>Bacillariophycidae</taxon>
        <taxon>Bacillariales</taxon>
        <taxon>Bacillariaceae</taxon>
        <taxon>Cylindrotheca</taxon>
    </lineage>
</organism>
<dbReference type="PROSITE" id="PS50280">
    <property type="entry name" value="SET"/>
    <property type="match status" value="1"/>
</dbReference>
<gene>
    <name evidence="2" type="ORF">CYCCA115_LOCUS554</name>
</gene>
<sequence>MVSSSAFDSDDDFIFGVDLSNLDVSEIVDEGISSFIHEEESSQSYQKPDYSSRITNLLSTTTRFPVLETPVTQLQFDNLFSWATSIGAELDGIACVEDIYGGRGLAARQKFVVGDMLAILPRELRIGQTVACKHLGIPSDTPDLSALSMFLLDLASSEESEEKFLHYARCLPKFGSNGLFQSDEDDDHYDAFGEEYTEAIKAIRSQAKSCKDYIYEVLIGESPLEDQAPTIPLLWAISMVQTRTHGFGSNRGRWLTPIFDFANHSPNPNSKLEGDSDGRLVLRALKAIDANEDITIDYQVPDDSKLRATYGFSLLHAPRNTV</sequence>
<dbReference type="SMART" id="SM00317">
    <property type="entry name" value="SET"/>
    <property type="match status" value="1"/>
</dbReference>
<dbReference type="Proteomes" id="UP001295423">
    <property type="component" value="Unassembled WGS sequence"/>
</dbReference>